<dbReference type="AlphaFoldDB" id="F4WN92"/>
<dbReference type="Proteomes" id="UP000007755">
    <property type="component" value="Unassembled WGS sequence"/>
</dbReference>
<protein>
    <submittedName>
        <fullName evidence="1">Uncharacterized protein</fullName>
    </submittedName>
</protein>
<reference evidence="1" key="1">
    <citation type="submission" date="2011-02" db="EMBL/GenBank/DDBJ databases">
        <title>The genome of the leaf-cutting ant Acromyrmex echinatior suggests key adaptations to social evolution and fungus farming.</title>
        <authorList>
            <person name="Nygaard S."/>
            <person name="Zhang G."/>
        </authorList>
    </citation>
    <scope>NUCLEOTIDE SEQUENCE</scope>
</reference>
<proteinExistence type="predicted"/>
<keyword evidence="2" id="KW-1185">Reference proteome</keyword>
<dbReference type="InParanoid" id="F4WN92"/>
<name>F4WN92_ACREC</name>
<dbReference type="EMBL" id="GL888235">
    <property type="protein sequence ID" value="EGI64361.1"/>
    <property type="molecule type" value="Genomic_DNA"/>
</dbReference>
<evidence type="ECO:0000313" key="2">
    <source>
        <dbReference type="Proteomes" id="UP000007755"/>
    </source>
</evidence>
<sequence length="154" mass="17242">MKNRVCRGGSHPPPRAEVSRRLRLRDSPTLRDLEDALSPAKANLLDGNTEIRIMMKINVAVDKQGGKKCGFKYFGSRQLEKGCFSRRYWNCLLFTMGNKVYAVGINLRARRPWGLQTASGSARSLMNLGKGPSRVGILTFERAQPTSAQMLVSW</sequence>
<evidence type="ECO:0000313" key="1">
    <source>
        <dbReference type="EMBL" id="EGI64361.1"/>
    </source>
</evidence>
<organism evidence="2">
    <name type="scientific">Acromyrmex echinatior</name>
    <name type="common">Panamanian leafcutter ant</name>
    <name type="synonym">Acromyrmex octospinosus echinatior</name>
    <dbReference type="NCBI Taxonomy" id="103372"/>
    <lineage>
        <taxon>Eukaryota</taxon>
        <taxon>Metazoa</taxon>
        <taxon>Ecdysozoa</taxon>
        <taxon>Arthropoda</taxon>
        <taxon>Hexapoda</taxon>
        <taxon>Insecta</taxon>
        <taxon>Pterygota</taxon>
        <taxon>Neoptera</taxon>
        <taxon>Endopterygota</taxon>
        <taxon>Hymenoptera</taxon>
        <taxon>Apocrita</taxon>
        <taxon>Aculeata</taxon>
        <taxon>Formicoidea</taxon>
        <taxon>Formicidae</taxon>
        <taxon>Myrmicinae</taxon>
        <taxon>Acromyrmex</taxon>
    </lineage>
</organism>
<accession>F4WN92</accession>
<gene>
    <name evidence="1" type="ORF">G5I_07242</name>
</gene>